<evidence type="ECO:0000313" key="1">
    <source>
        <dbReference type="EMBL" id="MBL0407825.1"/>
    </source>
</evidence>
<evidence type="ECO:0000313" key="2">
    <source>
        <dbReference type="Proteomes" id="UP000605848"/>
    </source>
</evidence>
<sequence length="84" mass="9205">MRTTRETLTFDHPFSLTAVDKIQPAGTYAVDVDEELIEGLSFLAYRRVATTIYLPLHQGSHGSVQAVRVDPLELAAAHQGRPSA</sequence>
<organism evidence="1 2">
    <name type="scientific">Microvirga aerilata</name>
    <dbReference type="NCBI Taxonomy" id="670292"/>
    <lineage>
        <taxon>Bacteria</taxon>
        <taxon>Pseudomonadati</taxon>
        <taxon>Pseudomonadota</taxon>
        <taxon>Alphaproteobacteria</taxon>
        <taxon>Hyphomicrobiales</taxon>
        <taxon>Methylobacteriaceae</taxon>
        <taxon>Microvirga</taxon>
    </lineage>
</organism>
<dbReference type="RefSeq" id="WP_202065358.1">
    <property type="nucleotide sequence ID" value="NZ_JAEQMY010000117.1"/>
</dbReference>
<dbReference type="Proteomes" id="UP000605848">
    <property type="component" value="Unassembled WGS sequence"/>
</dbReference>
<comment type="caution">
    <text evidence="1">The sequence shown here is derived from an EMBL/GenBank/DDBJ whole genome shotgun (WGS) entry which is preliminary data.</text>
</comment>
<gene>
    <name evidence="1" type="ORF">JKG68_28370</name>
</gene>
<dbReference type="EMBL" id="JAEQMY010000117">
    <property type="protein sequence ID" value="MBL0407825.1"/>
    <property type="molecule type" value="Genomic_DNA"/>
</dbReference>
<proteinExistence type="predicted"/>
<protein>
    <submittedName>
        <fullName evidence="1">Uncharacterized protein</fullName>
    </submittedName>
</protein>
<reference evidence="1" key="1">
    <citation type="submission" date="2021-01" db="EMBL/GenBank/DDBJ databases">
        <title>Microvirga sp.</title>
        <authorList>
            <person name="Kim M.K."/>
        </authorList>
    </citation>
    <scope>NUCLEOTIDE SEQUENCE</scope>
    <source>
        <strain evidence="1">5420S-16</strain>
    </source>
</reference>
<keyword evidence="2" id="KW-1185">Reference proteome</keyword>
<name>A0A936ZKR0_9HYPH</name>
<accession>A0A936ZKR0</accession>
<dbReference type="AlphaFoldDB" id="A0A936ZKR0"/>